<evidence type="ECO:0000256" key="2">
    <source>
        <dbReference type="ARBA" id="ARBA00022723"/>
    </source>
</evidence>
<gene>
    <name evidence="13" type="primary">Dvir\GJ10855</name>
    <name evidence="13" type="ORF">Dvir_GJ10855</name>
</gene>
<dbReference type="GO" id="GO:0006357">
    <property type="term" value="P:regulation of transcription by RNA polymerase II"/>
    <property type="evidence" value="ECO:0007669"/>
    <property type="project" value="TreeGrafter"/>
</dbReference>
<organism evidence="13 14">
    <name type="scientific">Drosophila virilis</name>
    <name type="common">Fruit fly</name>
    <dbReference type="NCBI Taxonomy" id="7244"/>
    <lineage>
        <taxon>Eukaryota</taxon>
        <taxon>Metazoa</taxon>
        <taxon>Ecdysozoa</taxon>
        <taxon>Arthropoda</taxon>
        <taxon>Hexapoda</taxon>
        <taxon>Insecta</taxon>
        <taxon>Pterygota</taxon>
        <taxon>Neoptera</taxon>
        <taxon>Endopterygota</taxon>
        <taxon>Diptera</taxon>
        <taxon>Brachycera</taxon>
        <taxon>Muscomorpha</taxon>
        <taxon>Ephydroidea</taxon>
        <taxon>Drosophilidae</taxon>
        <taxon>Drosophila</taxon>
    </lineage>
</organism>
<feature type="binding site" evidence="9">
    <location>
        <position position="79"/>
    </location>
    <ligand>
        <name>Zn(2+)</name>
        <dbReference type="ChEBI" id="CHEBI:29105"/>
    </ligand>
</feature>
<evidence type="ECO:0000256" key="7">
    <source>
        <dbReference type="ARBA" id="ARBA00023242"/>
    </source>
</evidence>
<feature type="domain" description="C2H2-type" evidence="11">
    <location>
        <begin position="434"/>
        <end position="461"/>
    </location>
</feature>
<keyword evidence="3" id="KW-0677">Repeat</keyword>
<accession>B4M423</accession>
<dbReference type="InterPro" id="IPR036236">
    <property type="entry name" value="Znf_C2H2_sf"/>
</dbReference>
<dbReference type="FunFam" id="3.30.160.60:FF:002290">
    <property type="entry name" value="Weckle, isoform B"/>
    <property type="match status" value="1"/>
</dbReference>
<dbReference type="PANTHER" id="PTHR24404">
    <property type="entry name" value="ZINC FINGER PROTEIN"/>
    <property type="match status" value="1"/>
</dbReference>
<dbReference type="SUPFAM" id="SSF57716">
    <property type="entry name" value="Glucocorticoid receptor-like (DNA-binding domain)"/>
    <property type="match status" value="1"/>
</dbReference>
<keyword evidence="2 9" id="KW-0479">Metal-binding</keyword>
<evidence type="ECO:0000256" key="1">
    <source>
        <dbReference type="ARBA" id="ARBA00004123"/>
    </source>
</evidence>
<dbReference type="InParanoid" id="B4M423"/>
<feature type="compositionally biased region" description="Acidic residues" evidence="10">
    <location>
        <begin position="171"/>
        <end position="194"/>
    </location>
</feature>
<dbReference type="AlphaFoldDB" id="B4M423"/>
<feature type="domain" description="C2H2-type" evidence="11">
    <location>
        <begin position="379"/>
        <end position="406"/>
    </location>
</feature>
<comment type="subcellular location">
    <subcellularLocation>
        <location evidence="1">Nucleus</location>
    </subcellularLocation>
</comment>
<feature type="domain" description="C2H2-type" evidence="11">
    <location>
        <begin position="286"/>
        <end position="309"/>
    </location>
</feature>
<dbReference type="PROSITE" id="PS51915">
    <property type="entry name" value="ZAD"/>
    <property type="match status" value="1"/>
</dbReference>
<dbReference type="OMA" id="VHTDECP"/>
<feature type="region of interest" description="Disordered" evidence="10">
    <location>
        <begin position="222"/>
        <end position="255"/>
    </location>
</feature>
<evidence type="ECO:0000256" key="9">
    <source>
        <dbReference type="PROSITE-ProRule" id="PRU01263"/>
    </source>
</evidence>
<keyword evidence="4 8" id="KW-0863">Zinc-finger</keyword>
<dbReference type="InterPro" id="IPR012934">
    <property type="entry name" value="Znf_AD"/>
</dbReference>
<evidence type="ECO:0000256" key="8">
    <source>
        <dbReference type="PROSITE-ProRule" id="PRU00042"/>
    </source>
</evidence>
<dbReference type="OrthoDB" id="6077919at2759"/>
<dbReference type="Gene3D" id="3.40.1800.20">
    <property type="match status" value="1"/>
</dbReference>
<feature type="domain" description="C2H2-type" evidence="11">
    <location>
        <begin position="319"/>
        <end position="348"/>
    </location>
</feature>
<dbReference type="SMR" id="B4M423"/>
<dbReference type="FunCoup" id="B4M423">
    <property type="interactions" value="499"/>
</dbReference>
<keyword evidence="14" id="KW-1185">Reference proteome</keyword>
<dbReference type="FunFam" id="3.40.1800.20:FF:000002">
    <property type="entry name" value="Weckle, isoform B"/>
    <property type="match status" value="1"/>
</dbReference>
<dbReference type="SMART" id="SM00355">
    <property type="entry name" value="ZnF_C2H2"/>
    <property type="match status" value="8"/>
</dbReference>
<evidence type="ECO:0000313" key="14">
    <source>
        <dbReference type="Proteomes" id="UP000008792"/>
    </source>
</evidence>
<reference evidence="13 14" key="1">
    <citation type="journal article" date="2007" name="Nature">
        <title>Evolution of genes and genomes on the Drosophila phylogeny.</title>
        <authorList>
            <consortium name="Drosophila 12 Genomes Consortium"/>
            <person name="Clark A.G."/>
            <person name="Eisen M.B."/>
            <person name="Smith D.R."/>
            <person name="Bergman C.M."/>
            <person name="Oliver B."/>
            <person name="Markow T.A."/>
            <person name="Kaufman T.C."/>
            <person name="Kellis M."/>
            <person name="Gelbart W."/>
            <person name="Iyer V.N."/>
            <person name="Pollard D.A."/>
            <person name="Sackton T.B."/>
            <person name="Larracuente A.M."/>
            <person name="Singh N.D."/>
            <person name="Abad J.P."/>
            <person name="Abt D.N."/>
            <person name="Adryan B."/>
            <person name="Aguade M."/>
            <person name="Akashi H."/>
            <person name="Anderson W.W."/>
            <person name="Aquadro C.F."/>
            <person name="Ardell D.H."/>
            <person name="Arguello R."/>
            <person name="Artieri C.G."/>
            <person name="Barbash D.A."/>
            <person name="Barker D."/>
            <person name="Barsanti P."/>
            <person name="Batterham P."/>
            <person name="Batzoglou S."/>
            <person name="Begun D."/>
            <person name="Bhutkar A."/>
            <person name="Blanco E."/>
            <person name="Bosak S.A."/>
            <person name="Bradley R.K."/>
            <person name="Brand A.D."/>
            <person name="Brent M.R."/>
            <person name="Brooks A.N."/>
            <person name="Brown R.H."/>
            <person name="Butlin R.K."/>
            <person name="Caggese C."/>
            <person name="Calvi B.R."/>
            <person name="Bernardo de Carvalho A."/>
            <person name="Caspi A."/>
            <person name="Castrezana S."/>
            <person name="Celniker S.E."/>
            <person name="Chang J.L."/>
            <person name="Chapple C."/>
            <person name="Chatterji S."/>
            <person name="Chinwalla A."/>
            <person name="Civetta A."/>
            <person name="Clifton S.W."/>
            <person name="Comeron J.M."/>
            <person name="Costello J.C."/>
            <person name="Coyne J.A."/>
            <person name="Daub J."/>
            <person name="David R.G."/>
            <person name="Delcher A.L."/>
            <person name="Delehaunty K."/>
            <person name="Do C.B."/>
            <person name="Ebling H."/>
            <person name="Edwards K."/>
            <person name="Eickbush T."/>
            <person name="Evans J.D."/>
            <person name="Filipski A."/>
            <person name="Findeiss S."/>
            <person name="Freyhult E."/>
            <person name="Fulton L."/>
            <person name="Fulton R."/>
            <person name="Garcia A.C."/>
            <person name="Gardiner A."/>
            <person name="Garfield D.A."/>
            <person name="Garvin B.E."/>
            <person name="Gibson G."/>
            <person name="Gilbert D."/>
            <person name="Gnerre S."/>
            <person name="Godfrey J."/>
            <person name="Good R."/>
            <person name="Gotea V."/>
            <person name="Gravely B."/>
            <person name="Greenberg A.J."/>
            <person name="Griffiths-Jones S."/>
            <person name="Gross S."/>
            <person name="Guigo R."/>
            <person name="Gustafson E.A."/>
            <person name="Haerty W."/>
            <person name="Hahn M.W."/>
            <person name="Halligan D.L."/>
            <person name="Halpern A.L."/>
            <person name="Halter G.M."/>
            <person name="Han M.V."/>
            <person name="Heger A."/>
            <person name="Hillier L."/>
            <person name="Hinrichs A.S."/>
            <person name="Holmes I."/>
            <person name="Hoskins R.A."/>
            <person name="Hubisz M.J."/>
            <person name="Hultmark D."/>
            <person name="Huntley M.A."/>
            <person name="Jaffe D.B."/>
            <person name="Jagadeeshan S."/>
            <person name="Jeck W.R."/>
            <person name="Johnson J."/>
            <person name="Jones C.D."/>
            <person name="Jordan W.C."/>
            <person name="Karpen G.H."/>
            <person name="Kataoka E."/>
            <person name="Keightley P.D."/>
            <person name="Kheradpour P."/>
            <person name="Kirkness E.F."/>
            <person name="Koerich L.B."/>
            <person name="Kristiansen K."/>
            <person name="Kudrna D."/>
            <person name="Kulathinal R.J."/>
            <person name="Kumar S."/>
            <person name="Kwok R."/>
            <person name="Lander E."/>
            <person name="Langley C.H."/>
            <person name="Lapoint R."/>
            <person name="Lazzaro B.P."/>
            <person name="Lee S.J."/>
            <person name="Levesque L."/>
            <person name="Li R."/>
            <person name="Lin C.F."/>
            <person name="Lin M.F."/>
            <person name="Lindblad-Toh K."/>
            <person name="Llopart A."/>
            <person name="Long M."/>
            <person name="Low L."/>
            <person name="Lozovsky E."/>
            <person name="Lu J."/>
            <person name="Luo M."/>
            <person name="Machado C.A."/>
            <person name="Makalowski W."/>
            <person name="Marzo M."/>
            <person name="Matsuda M."/>
            <person name="Matzkin L."/>
            <person name="McAllister B."/>
            <person name="McBride C.S."/>
            <person name="McKernan B."/>
            <person name="McKernan K."/>
            <person name="Mendez-Lago M."/>
            <person name="Minx P."/>
            <person name="Mollenhauer M.U."/>
            <person name="Montooth K."/>
            <person name="Mount S.M."/>
            <person name="Mu X."/>
            <person name="Myers E."/>
            <person name="Negre B."/>
            <person name="Newfeld S."/>
            <person name="Nielsen R."/>
            <person name="Noor M.A."/>
            <person name="O'Grady P."/>
            <person name="Pachter L."/>
            <person name="Papaceit M."/>
            <person name="Parisi M.J."/>
            <person name="Parisi M."/>
            <person name="Parts L."/>
            <person name="Pedersen J.S."/>
            <person name="Pesole G."/>
            <person name="Phillippy A.M."/>
            <person name="Ponting C.P."/>
            <person name="Pop M."/>
            <person name="Porcelli D."/>
            <person name="Powell J.R."/>
            <person name="Prohaska S."/>
            <person name="Pruitt K."/>
            <person name="Puig M."/>
            <person name="Quesneville H."/>
            <person name="Ram K.R."/>
            <person name="Rand D."/>
            <person name="Rasmussen M.D."/>
            <person name="Reed L.K."/>
            <person name="Reenan R."/>
            <person name="Reily A."/>
            <person name="Remington K.A."/>
            <person name="Rieger T.T."/>
            <person name="Ritchie M.G."/>
            <person name="Robin C."/>
            <person name="Rogers Y.H."/>
            <person name="Rohde C."/>
            <person name="Rozas J."/>
            <person name="Rubenfield M.J."/>
            <person name="Ruiz A."/>
            <person name="Russo S."/>
            <person name="Salzberg S.L."/>
            <person name="Sanchez-Gracia A."/>
            <person name="Saranga D.J."/>
            <person name="Sato H."/>
            <person name="Schaeffer S.W."/>
            <person name="Schatz M.C."/>
            <person name="Schlenke T."/>
            <person name="Schwartz R."/>
            <person name="Segarra C."/>
            <person name="Singh R.S."/>
            <person name="Sirot L."/>
            <person name="Sirota M."/>
            <person name="Sisneros N.B."/>
            <person name="Smith C.D."/>
            <person name="Smith T.F."/>
            <person name="Spieth J."/>
            <person name="Stage D.E."/>
            <person name="Stark A."/>
            <person name="Stephan W."/>
            <person name="Strausberg R.L."/>
            <person name="Strempel S."/>
            <person name="Sturgill D."/>
            <person name="Sutton G."/>
            <person name="Sutton G.G."/>
            <person name="Tao W."/>
            <person name="Teichmann S."/>
            <person name="Tobari Y.N."/>
            <person name="Tomimura Y."/>
            <person name="Tsolas J.M."/>
            <person name="Valente V.L."/>
            <person name="Venter E."/>
            <person name="Venter J.C."/>
            <person name="Vicario S."/>
            <person name="Vieira F.G."/>
            <person name="Vilella A.J."/>
            <person name="Villasante A."/>
            <person name="Walenz B."/>
            <person name="Wang J."/>
            <person name="Wasserman M."/>
            <person name="Watts T."/>
            <person name="Wilson D."/>
            <person name="Wilson R.K."/>
            <person name="Wing R.A."/>
            <person name="Wolfner M.F."/>
            <person name="Wong A."/>
            <person name="Wong G.K."/>
            <person name="Wu C.I."/>
            <person name="Wu G."/>
            <person name="Yamamoto D."/>
            <person name="Yang H.P."/>
            <person name="Yang S.P."/>
            <person name="Yorke J.A."/>
            <person name="Yoshida K."/>
            <person name="Zdobnov E."/>
            <person name="Zhang P."/>
            <person name="Zhang Y."/>
            <person name="Zimin A.V."/>
            <person name="Baldwin J."/>
            <person name="Abdouelleil A."/>
            <person name="Abdulkadir J."/>
            <person name="Abebe A."/>
            <person name="Abera B."/>
            <person name="Abreu J."/>
            <person name="Acer S.C."/>
            <person name="Aftuck L."/>
            <person name="Alexander A."/>
            <person name="An P."/>
            <person name="Anderson E."/>
            <person name="Anderson S."/>
            <person name="Arachi H."/>
            <person name="Azer M."/>
            <person name="Bachantsang P."/>
            <person name="Barry A."/>
            <person name="Bayul T."/>
            <person name="Berlin A."/>
            <person name="Bessette D."/>
            <person name="Bloom T."/>
            <person name="Blye J."/>
            <person name="Boguslavskiy L."/>
            <person name="Bonnet C."/>
            <person name="Boukhgalter B."/>
            <person name="Bourzgui I."/>
            <person name="Brown A."/>
            <person name="Cahill P."/>
            <person name="Channer S."/>
            <person name="Cheshatsang Y."/>
            <person name="Chuda L."/>
            <person name="Citroen M."/>
            <person name="Collymore A."/>
            <person name="Cooke P."/>
            <person name="Costello M."/>
            <person name="D'Aco K."/>
            <person name="Daza R."/>
            <person name="De Haan G."/>
            <person name="DeGray S."/>
            <person name="DeMaso C."/>
            <person name="Dhargay N."/>
            <person name="Dooley K."/>
            <person name="Dooley E."/>
            <person name="Doricent M."/>
            <person name="Dorje P."/>
            <person name="Dorjee K."/>
            <person name="Dupes A."/>
            <person name="Elong R."/>
            <person name="Falk J."/>
            <person name="Farina A."/>
            <person name="Faro S."/>
            <person name="Ferguson D."/>
            <person name="Fisher S."/>
            <person name="Foley C.D."/>
            <person name="Franke A."/>
            <person name="Friedrich D."/>
            <person name="Gadbois L."/>
            <person name="Gearin G."/>
            <person name="Gearin C.R."/>
            <person name="Giannoukos G."/>
            <person name="Goode T."/>
            <person name="Graham J."/>
            <person name="Grandbois E."/>
            <person name="Grewal S."/>
            <person name="Gyaltsen K."/>
            <person name="Hafez N."/>
            <person name="Hagos B."/>
            <person name="Hall J."/>
            <person name="Henson C."/>
            <person name="Hollinger A."/>
            <person name="Honan T."/>
            <person name="Huard M.D."/>
            <person name="Hughes L."/>
            <person name="Hurhula B."/>
            <person name="Husby M.E."/>
            <person name="Kamat A."/>
            <person name="Kanga B."/>
            <person name="Kashin S."/>
            <person name="Khazanovich D."/>
            <person name="Kisner P."/>
            <person name="Lance K."/>
            <person name="Lara M."/>
            <person name="Lee W."/>
            <person name="Lennon N."/>
            <person name="Letendre F."/>
            <person name="LeVine R."/>
            <person name="Lipovsky A."/>
            <person name="Liu X."/>
            <person name="Liu J."/>
            <person name="Liu S."/>
            <person name="Lokyitsang T."/>
            <person name="Lokyitsang Y."/>
            <person name="Lubonja R."/>
            <person name="Lui A."/>
            <person name="MacDonald P."/>
            <person name="Magnisalis V."/>
            <person name="Maru K."/>
            <person name="Matthews C."/>
            <person name="McCusker W."/>
            <person name="McDonough S."/>
            <person name="Mehta T."/>
            <person name="Meldrim J."/>
            <person name="Meneus L."/>
            <person name="Mihai O."/>
            <person name="Mihalev A."/>
            <person name="Mihova T."/>
            <person name="Mittelman R."/>
            <person name="Mlenga V."/>
            <person name="Montmayeur A."/>
            <person name="Mulrain L."/>
            <person name="Navidi A."/>
            <person name="Naylor J."/>
            <person name="Negash T."/>
            <person name="Nguyen T."/>
            <person name="Nguyen N."/>
            <person name="Nicol R."/>
            <person name="Norbu C."/>
            <person name="Norbu N."/>
            <person name="Novod N."/>
            <person name="O'Neill B."/>
            <person name="Osman S."/>
            <person name="Markiewicz E."/>
            <person name="Oyono O.L."/>
            <person name="Patti C."/>
            <person name="Phunkhang P."/>
            <person name="Pierre F."/>
            <person name="Priest M."/>
            <person name="Raghuraman S."/>
            <person name="Rege F."/>
            <person name="Reyes R."/>
            <person name="Rise C."/>
            <person name="Rogov P."/>
            <person name="Ross K."/>
            <person name="Ryan E."/>
            <person name="Settipalli S."/>
            <person name="Shea T."/>
            <person name="Sherpa N."/>
            <person name="Shi L."/>
            <person name="Shih D."/>
            <person name="Sparrow T."/>
            <person name="Spaulding J."/>
            <person name="Stalker J."/>
            <person name="Stange-Thomann N."/>
            <person name="Stavropoulos S."/>
            <person name="Stone C."/>
            <person name="Strader C."/>
            <person name="Tesfaye S."/>
            <person name="Thomson T."/>
            <person name="Thoulutsang Y."/>
            <person name="Thoulutsang D."/>
            <person name="Topham K."/>
            <person name="Topping I."/>
            <person name="Tsamla T."/>
            <person name="Vassiliev H."/>
            <person name="Vo A."/>
            <person name="Wangchuk T."/>
            <person name="Wangdi T."/>
            <person name="Weiand M."/>
            <person name="Wilkinson J."/>
            <person name="Wilson A."/>
            <person name="Yadav S."/>
            <person name="Young G."/>
            <person name="Yu Q."/>
            <person name="Zembek L."/>
            <person name="Zhong D."/>
            <person name="Zimmer A."/>
            <person name="Zwirko Z."/>
            <person name="Jaffe D.B."/>
            <person name="Alvarez P."/>
            <person name="Brockman W."/>
            <person name="Butler J."/>
            <person name="Chin C."/>
            <person name="Gnerre S."/>
            <person name="Grabherr M."/>
            <person name="Kleber M."/>
            <person name="Mauceli E."/>
            <person name="MacCallum I."/>
        </authorList>
    </citation>
    <scope>NUCLEOTIDE SEQUENCE [LARGE SCALE GENOMIC DNA]</scope>
    <source>
        <strain evidence="14">Tucson 15010-1051.87</strain>
    </source>
</reference>
<dbReference type="PANTHER" id="PTHR24404:SF114">
    <property type="entry name" value="KLUMPFUSS, ISOFORM B-RELATED"/>
    <property type="match status" value="1"/>
</dbReference>
<dbReference type="HOGENOM" id="CLU_002678_94_14_1"/>
<dbReference type="SMART" id="SM00868">
    <property type="entry name" value="zf-AD"/>
    <property type="match status" value="1"/>
</dbReference>
<evidence type="ECO:0000256" key="6">
    <source>
        <dbReference type="ARBA" id="ARBA00023125"/>
    </source>
</evidence>
<dbReference type="GO" id="GO:0005634">
    <property type="term" value="C:nucleus"/>
    <property type="evidence" value="ECO:0007669"/>
    <property type="project" value="UniProtKB-SubCell"/>
</dbReference>
<dbReference type="eggNOG" id="KOG1721">
    <property type="taxonomic scope" value="Eukaryota"/>
</dbReference>
<dbReference type="Pfam" id="PF00096">
    <property type="entry name" value="zf-C2H2"/>
    <property type="match status" value="3"/>
</dbReference>
<dbReference type="EMBL" id="CH940652">
    <property type="protein sequence ID" value="EDW59384.1"/>
    <property type="molecule type" value="Genomic_DNA"/>
</dbReference>
<dbReference type="STRING" id="7244.B4M423"/>
<feature type="binding site" evidence="9">
    <location>
        <position position="27"/>
    </location>
    <ligand>
        <name>Zn(2+)</name>
        <dbReference type="ChEBI" id="CHEBI:29105"/>
    </ligand>
</feature>
<feature type="region of interest" description="Disordered" evidence="10">
    <location>
        <begin position="171"/>
        <end position="195"/>
    </location>
</feature>
<dbReference type="Gene3D" id="3.30.160.60">
    <property type="entry name" value="Classic Zinc Finger"/>
    <property type="match status" value="7"/>
</dbReference>
<keyword evidence="5 9" id="KW-0862">Zinc</keyword>
<keyword evidence="6" id="KW-0238">DNA-binding</keyword>
<keyword evidence="7" id="KW-0539">Nucleus</keyword>
<evidence type="ECO:0008006" key="15">
    <source>
        <dbReference type="Google" id="ProtNLM"/>
    </source>
</evidence>
<feature type="domain" description="C2H2-type" evidence="11">
    <location>
        <begin position="490"/>
        <end position="518"/>
    </location>
</feature>
<protein>
    <recommendedName>
        <fullName evidence="15">Zinc finger protein weckle</fullName>
    </recommendedName>
</protein>
<proteinExistence type="predicted"/>
<dbReference type="SUPFAM" id="SSF57667">
    <property type="entry name" value="beta-beta-alpha zinc fingers"/>
    <property type="match status" value="5"/>
</dbReference>
<evidence type="ECO:0000256" key="4">
    <source>
        <dbReference type="ARBA" id="ARBA00022771"/>
    </source>
</evidence>
<feature type="domain" description="C2H2-type" evidence="11">
    <location>
        <begin position="350"/>
        <end position="378"/>
    </location>
</feature>
<name>B4M423_DROVI</name>
<evidence type="ECO:0000256" key="3">
    <source>
        <dbReference type="ARBA" id="ARBA00022737"/>
    </source>
</evidence>
<dbReference type="PROSITE" id="PS00028">
    <property type="entry name" value="ZINC_FINGER_C2H2_1"/>
    <property type="match status" value="8"/>
</dbReference>
<dbReference type="PROSITE" id="PS50157">
    <property type="entry name" value="ZINC_FINGER_C2H2_2"/>
    <property type="match status" value="8"/>
</dbReference>
<sequence length="593" mass="67145">MTGCETVRSAAEESLTRTDASSWHRWCRLCAKDHPDNVNVYFRNGDQTWTSVLAVAIGKYFWVNIKMEDELSNALCKECYTLVEDLNEFSDRVSRVQTLFSRLQQAGSQVNLDYDELRKDCGLQPDEWKHIVSKDATLECATEKSNADAVEYIVDEMVEAIDEAAELAEIDESPFADHDEENAYESNAENEETAEPAYVEQDVTDKEYFESESTTINTYIEQEAPSEDAEVVAEPNPNLDDAETDPRTAAGPTNDEDIQRNVEATAELRKIPMAEHEDVDDGHNQYKCTSCSKGYKNQLAYKRHMAVFHGLVPTDKHNLECKRCHTFFATEIQLTAHYRTHLHAKDKTENSCSYCPKSFTTAGALKRHVSSIHENIKPYICDCCGKAMKTITALNEHKLVHTDECPFECPICFRSFKNKARLKIHSDTHTNNDYKCNVCGLKLNTRRTLNMHKLVHTDAKQYKCDVCGAAFKRGKTLKAHLILHTGIRPYKCNFCGKDFSNGSNCRMHKRKTHPKELAEEEARGVIRSTLLPMITELTEASKRVKKPAKAGTAVMRVRVTEETTDPTNDIISGDELEAAADDEVLYEIVEECS</sequence>
<evidence type="ECO:0000313" key="13">
    <source>
        <dbReference type="EMBL" id="EDW59384.1"/>
    </source>
</evidence>
<dbReference type="Pfam" id="PF07776">
    <property type="entry name" value="zf-AD"/>
    <property type="match status" value="1"/>
</dbReference>
<dbReference type="Pfam" id="PF13912">
    <property type="entry name" value="zf-C2H2_6"/>
    <property type="match status" value="2"/>
</dbReference>
<evidence type="ECO:0000256" key="10">
    <source>
        <dbReference type="SAM" id="MobiDB-lite"/>
    </source>
</evidence>
<feature type="domain" description="ZAD" evidence="12">
    <location>
        <begin position="25"/>
        <end position="103"/>
    </location>
</feature>
<dbReference type="InterPro" id="IPR013087">
    <property type="entry name" value="Znf_C2H2_type"/>
</dbReference>
<dbReference type="KEGG" id="dvi:6633089"/>
<dbReference type="InterPro" id="IPR050589">
    <property type="entry name" value="Ikaros_C2H2-ZF"/>
</dbReference>
<dbReference type="GO" id="GO:0003700">
    <property type="term" value="F:DNA-binding transcription factor activity"/>
    <property type="evidence" value="ECO:0007669"/>
    <property type="project" value="TreeGrafter"/>
</dbReference>
<feature type="domain" description="C2H2-type" evidence="11">
    <location>
        <begin position="407"/>
        <end position="434"/>
    </location>
</feature>
<dbReference type="GO" id="GO:0000978">
    <property type="term" value="F:RNA polymerase II cis-regulatory region sequence-specific DNA binding"/>
    <property type="evidence" value="ECO:0007669"/>
    <property type="project" value="TreeGrafter"/>
</dbReference>
<evidence type="ECO:0000256" key="5">
    <source>
        <dbReference type="ARBA" id="ARBA00022833"/>
    </source>
</evidence>
<feature type="binding site" evidence="9">
    <location>
        <position position="76"/>
    </location>
    <ligand>
        <name>Zn(2+)</name>
        <dbReference type="ChEBI" id="CHEBI:29105"/>
    </ligand>
</feature>
<evidence type="ECO:0000259" key="11">
    <source>
        <dbReference type="PROSITE" id="PS50157"/>
    </source>
</evidence>
<dbReference type="Proteomes" id="UP000008792">
    <property type="component" value="Unassembled WGS sequence"/>
</dbReference>
<evidence type="ECO:0000259" key="12">
    <source>
        <dbReference type="PROSITE" id="PS51915"/>
    </source>
</evidence>
<dbReference type="PhylomeDB" id="B4M423"/>
<dbReference type="GO" id="GO:0008270">
    <property type="term" value="F:zinc ion binding"/>
    <property type="evidence" value="ECO:0007669"/>
    <property type="project" value="UniProtKB-UniRule"/>
</dbReference>
<feature type="binding site" evidence="9">
    <location>
        <position position="30"/>
    </location>
    <ligand>
        <name>Zn(2+)</name>
        <dbReference type="ChEBI" id="CHEBI:29105"/>
    </ligand>
</feature>
<feature type="domain" description="C2H2-type" evidence="11">
    <location>
        <begin position="462"/>
        <end position="489"/>
    </location>
</feature>